<keyword evidence="3" id="KW-1185">Reference proteome</keyword>
<feature type="region of interest" description="Disordered" evidence="1">
    <location>
        <begin position="286"/>
        <end position="327"/>
    </location>
</feature>
<reference evidence="2" key="1">
    <citation type="submission" date="2007-11" db="EMBL/GenBank/DDBJ databases">
        <authorList>
            <person name="Fulton L."/>
            <person name="Clifton S."/>
            <person name="Fulton B."/>
            <person name="Xu J."/>
            <person name="Minx P."/>
            <person name="Pepin K.H."/>
            <person name="Johnson M."/>
            <person name="Thiruvilangam P."/>
            <person name="Bhonagiri V."/>
            <person name="Nash W.E."/>
            <person name="Mardis E.R."/>
            <person name="Wilson R.K."/>
        </authorList>
    </citation>
    <scope>NUCLEOTIDE SEQUENCE [LARGE SCALE GENOMIC DNA]</scope>
    <source>
        <strain evidence="2">DSM 17241</strain>
    </source>
</reference>
<evidence type="ECO:0000256" key="1">
    <source>
        <dbReference type="SAM" id="MobiDB-lite"/>
    </source>
</evidence>
<dbReference type="RefSeq" id="WP_006875162.1">
    <property type="nucleotide sequence ID" value="NZ_DS544183.1"/>
</dbReference>
<comment type="caution">
    <text evidence="2">The sequence shown here is derived from an EMBL/GenBank/DDBJ whole genome shotgun (WGS) entry which is preliminary data.</text>
</comment>
<proteinExistence type="predicted"/>
<dbReference type="Proteomes" id="UP000003803">
    <property type="component" value="Unassembled WGS sequence"/>
</dbReference>
<name>B0PAR7_9FIRM</name>
<evidence type="ECO:0000313" key="2">
    <source>
        <dbReference type="EMBL" id="EDS11247.1"/>
    </source>
</evidence>
<feature type="region of interest" description="Disordered" evidence="1">
    <location>
        <begin position="416"/>
        <end position="445"/>
    </location>
</feature>
<evidence type="ECO:0008006" key="4">
    <source>
        <dbReference type="Google" id="ProtNLM"/>
    </source>
</evidence>
<evidence type="ECO:0000313" key="3">
    <source>
        <dbReference type="Proteomes" id="UP000003803"/>
    </source>
</evidence>
<sequence length="490" mass="54213">MRRIKITDRIIESYGASIGVQGDNQVETIEFVRPRMHGEIDLSLESIAYLNIAASDGSTGQIVLDQYVEGDNLILKWVVGNQVTAEPGPLYVQIRLSGLENVIWNSEKTMFQVTESIPVESPQPVVFYSAGRSARLADPETEPPITVTERTMFIPPALQNIAVQNDQNSETVTILLPRYFDGHDLSHYAVYLRTKNSNEGYDPVFLTPEVQGNQLSMRWTLKPPQTSYPGKLSIQLWVTGQDFDWHSAENSVNILSEINGEPTIPITPPMIDELLRQLAELVQQAKTSETNAAESAQAAKDSKDSAELSAQDAQSSADQAAEATEQAQRIKGEIDGIQDDFRQESDQKLSEMESLRDETQAIKDSTAVNVSIDSSEDTGYRVGFKRADQSEPVWTPPLQAKVNAGTITMLEPDDLPTITQRGPASNRTFDFAIPRGQRGEPGRDGVSVSIENGMYAFEIRDGYLMLLYPNNTDPPPLKINTSGELIYTIS</sequence>
<gene>
    <name evidence="2" type="ORF">ANACOL_01867</name>
</gene>
<organism evidence="2 3">
    <name type="scientific">Anaerotruncus colihominis DSM 17241</name>
    <dbReference type="NCBI Taxonomy" id="445972"/>
    <lineage>
        <taxon>Bacteria</taxon>
        <taxon>Bacillati</taxon>
        <taxon>Bacillota</taxon>
        <taxon>Clostridia</taxon>
        <taxon>Eubacteriales</taxon>
        <taxon>Oscillospiraceae</taxon>
        <taxon>Anaerotruncus</taxon>
    </lineage>
</organism>
<feature type="compositionally biased region" description="Polar residues" evidence="1">
    <location>
        <begin position="417"/>
        <end position="428"/>
    </location>
</feature>
<accession>B0PAR7</accession>
<dbReference type="HOGENOM" id="CLU_556266_0_0_9"/>
<dbReference type="EMBL" id="ABGD02000014">
    <property type="protein sequence ID" value="EDS11247.1"/>
    <property type="molecule type" value="Genomic_DNA"/>
</dbReference>
<dbReference type="AlphaFoldDB" id="B0PAR7"/>
<feature type="compositionally biased region" description="Low complexity" evidence="1">
    <location>
        <begin position="307"/>
        <end position="327"/>
    </location>
</feature>
<protein>
    <recommendedName>
        <fullName evidence="4">BppU N-terminal domain-containing protein</fullName>
    </recommendedName>
</protein>
<reference evidence="2" key="2">
    <citation type="submission" date="2013-09" db="EMBL/GenBank/DDBJ databases">
        <title>Draft genome sequence of Anaerotruncus colihominis(DSM 17241).</title>
        <authorList>
            <person name="Sudarsanam P."/>
            <person name="Ley R."/>
            <person name="Guruge J."/>
            <person name="Turnbaugh P.J."/>
            <person name="Mahowald M."/>
            <person name="Liep D."/>
            <person name="Gordon J."/>
        </authorList>
    </citation>
    <scope>NUCLEOTIDE SEQUENCE</scope>
    <source>
        <strain evidence="2">DSM 17241</strain>
    </source>
</reference>